<evidence type="ECO:0000313" key="3">
    <source>
        <dbReference type="Proteomes" id="UP000189981"/>
    </source>
</evidence>
<gene>
    <name evidence="2" type="ORF">SAMN05661099_1601</name>
</gene>
<dbReference type="Proteomes" id="UP000189981">
    <property type="component" value="Unassembled WGS sequence"/>
</dbReference>
<reference evidence="3" key="1">
    <citation type="submission" date="2017-02" db="EMBL/GenBank/DDBJ databases">
        <authorList>
            <person name="Varghese N."/>
            <person name="Submissions S."/>
        </authorList>
    </citation>
    <scope>NUCLEOTIDE SEQUENCE [LARGE SCALE GENOMIC DNA]</scope>
    <source>
        <strain evidence="3">DSM 22385</strain>
    </source>
</reference>
<organism evidence="2 3">
    <name type="scientific">Daejeonella lutea</name>
    <dbReference type="NCBI Taxonomy" id="572036"/>
    <lineage>
        <taxon>Bacteria</taxon>
        <taxon>Pseudomonadati</taxon>
        <taxon>Bacteroidota</taxon>
        <taxon>Sphingobacteriia</taxon>
        <taxon>Sphingobacteriales</taxon>
        <taxon>Sphingobacteriaceae</taxon>
        <taxon>Daejeonella</taxon>
    </lineage>
</organism>
<dbReference type="STRING" id="572036.SAMN05661099_1601"/>
<keyword evidence="3" id="KW-1185">Reference proteome</keyword>
<evidence type="ECO:0000256" key="1">
    <source>
        <dbReference type="SAM" id="MobiDB-lite"/>
    </source>
</evidence>
<protein>
    <submittedName>
        <fullName evidence="2">Uncharacterized protein</fullName>
    </submittedName>
</protein>
<dbReference type="AlphaFoldDB" id="A0A1T5BKY1"/>
<proteinExistence type="predicted"/>
<evidence type="ECO:0000313" key="2">
    <source>
        <dbReference type="EMBL" id="SKB47944.1"/>
    </source>
</evidence>
<sequence>MVRPDISPIKLELLEHRKYIQFQRRNEYRAAVQNSLYPYSNEIETSDNDDKSKKASQ</sequence>
<feature type="compositionally biased region" description="Basic and acidic residues" evidence="1">
    <location>
        <begin position="48"/>
        <end position="57"/>
    </location>
</feature>
<accession>A0A1T5BKY1</accession>
<name>A0A1T5BKY1_9SPHI</name>
<dbReference type="EMBL" id="FUYR01000001">
    <property type="protein sequence ID" value="SKB47944.1"/>
    <property type="molecule type" value="Genomic_DNA"/>
</dbReference>
<feature type="region of interest" description="Disordered" evidence="1">
    <location>
        <begin position="36"/>
        <end position="57"/>
    </location>
</feature>